<dbReference type="EMBL" id="SLWS01000009">
    <property type="protein sequence ID" value="TCO54204.1"/>
    <property type="molecule type" value="Genomic_DNA"/>
</dbReference>
<evidence type="ECO:0000313" key="2">
    <source>
        <dbReference type="EMBL" id="TCO54204.1"/>
    </source>
</evidence>
<protein>
    <submittedName>
        <fullName evidence="2">Uncharacterized protein</fullName>
    </submittedName>
</protein>
<keyword evidence="1" id="KW-0472">Membrane</keyword>
<comment type="caution">
    <text evidence="2">The sequence shown here is derived from an EMBL/GenBank/DDBJ whole genome shotgun (WGS) entry which is preliminary data.</text>
</comment>
<dbReference type="AlphaFoldDB" id="A0A4R2J6T7"/>
<accession>A0A4R2J6T7</accession>
<organism evidence="2 3">
    <name type="scientific">Actinocrispum wychmicini</name>
    <dbReference type="NCBI Taxonomy" id="1213861"/>
    <lineage>
        <taxon>Bacteria</taxon>
        <taxon>Bacillati</taxon>
        <taxon>Actinomycetota</taxon>
        <taxon>Actinomycetes</taxon>
        <taxon>Pseudonocardiales</taxon>
        <taxon>Pseudonocardiaceae</taxon>
        <taxon>Actinocrispum</taxon>
    </lineage>
</organism>
<sequence>MSRCPATVPSIGAVTLAYVPPPVLWPTRSASAFTSGLHTLGVIGAVTWVGATALTWLTVPGRSS</sequence>
<keyword evidence="1" id="KW-0812">Transmembrane</keyword>
<name>A0A4R2J6T7_9PSEU</name>
<keyword evidence="1" id="KW-1133">Transmembrane helix</keyword>
<evidence type="ECO:0000256" key="1">
    <source>
        <dbReference type="SAM" id="Phobius"/>
    </source>
</evidence>
<gene>
    <name evidence="2" type="ORF">EV192_109184</name>
</gene>
<feature type="transmembrane region" description="Helical" evidence="1">
    <location>
        <begin position="41"/>
        <end position="59"/>
    </location>
</feature>
<proteinExistence type="predicted"/>
<keyword evidence="3" id="KW-1185">Reference proteome</keyword>
<reference evidence="2 3" key="1">
    <citation type="submission" date="2019-03" db="EMBL/GenBank/DDBJ databases">
        <title>Genomic Encyclopedia of Type Strains, Phase IV (KMG-IV): sequencing the most valuable type-strain genomes for metagenomic binning, comparative biology and taxonomic classification.</title>
        <authorList>
            <person name="Goeker M."/>
        </authorList>
    </citation>
    <scope>NUCLEOTIDE SEQUENCE [LARGE SCALE GENOMIC DNA]</scope>
    <source>
        <strain evidence="2 3">DSM 45934</strain>
    </source>
</reference>
<dbReference type="RefSeq" id="WP_132123193.1">
    <property type="nucleotide sequence ID" value="NZ_SLWS01000009.1"/>
</dbReference>
<evidence type="ECO:0000313" key="3">
    <source>
        <dbReference type="Proteomes" id="UP000295680"/>
    </source>
</evidence>
<dbReference type="Proteomes" id="UP000295680">
    <property type="component" value="Unassembled WGS sequence"/>
</dbReference>